<proteinExistence type="predicted"/>
<dbReference type="EMBL" id="WTVM01000106">
    <property type="protein sequence ID" value="NMG04266.1"/>
    <property type="molecule type" value="Genomic_DNA"/>
</dbReference>
<reference evidence="1" key="1">
    <citation type="submission" date="2019-12" db="EMBL/GenBank/DDBJ databases">
        <title>Comparative genomics gives insights into the taxonomy of the Azoarcus-Aromatoleum group and reveals separate origins of nif in the plant-associated Azoarcus and non-plant-associated Aromatoleum sub-groups.</title>
        <authorList>
            <person name="Lafos M."/>
            <person name="Maluk M."/>
            <person name="Batista M."/>
            <person name="Junghare M."/>
            <person name="Carmona M."/>
            <person name="Faoro H."/>
            <person name="Cruz L.M."/>
            <person name="Battistoni F."/>
            <person name="De Souza E."/>
            <person name="Pedrosa F."/>
            <person name="Chen W.-M."/>
            <person name="Poole P.S."/>
            <person name="Dixon R.A."/>
            <person name="James E.K."/>
        </authorList>
    </citation>
    <scope>NUCLEOTIDE SEQUENCE</scope>
    <source>
        <strain evidence="1">NSC3</strain>
    </source>
</reference>
<evidence type="ECO:0000313" key="2">
    <source>
        <dbReference type="Proteomes" id="UP000599523"/>
    </source>
</evidence>
<evidence type="ECO:0000313" key="1">
    <source>
        <dbReference type="EMBL" id="NMG04266.1"/>
    </source>
</evidence>
<gene>
    <name evidence="1" type="ORF">GPA21_15015</name>
</gene>
<sequence>MMLSILRGKSVGIFGVTILALGAGQAVAAGGVEAARGVMMASIIYEKCTGDIGQPNELELQATALRMQGFSFADIQTGFSQGVQVAESRYPGRARPPQAACAEATALYRGFMKSIKEMGLPVR</sequence>
<organism evidence="1 2">
    <name type="scientific">Azoarcus taiwanensis</name>
    <dbReference type="NCBI Taxonomy" id="666964"/>
    <lineage>
        <taxon>Bacteria</taxon>
        <taxon>Pseudomonadati</taxon>
        <taxon>Pseudomonadota</taxon>
        <taxon>Betaproteobacteria</taxon>
        <taxon>Rhodocyclales</taxon>
        <taxon>Zoogloeaceae</taxon>
        <taxon>Azoarcus</taxon>
    </lineage>
</organism>
<protein>
    <submittedName>
        <fullName evidence="1">Uncharacterized protein</fullName>
    </submittedName>
</protein>
<dbReference type="Proteomes" id="UP000599523">
    <property type="component" value="Unassembled WGS sequence"/>
</dbReference>
<dbReference type="AlphaFoldDB" id="A0A972J997"/>
<accession>A0A972J997</accession>
<comment type="caution">
    <text evidence="1">The sequence shown here is derived from an EMBL/GenBank/DDBJ whole genome shotgun (WGS) entry which is preliminary data.</text>
</comment>
<name>A0A972J997_9RHOO</name>
<keyword evidence="2" id="KW-1185">Reference proteome</keyword>